<evidence type="ECO:0000313" key="4">
    <source>
        <dbReference type="Proteomes" id="UP000252698"/>
    </source>
</evidence>
<dbReference type="SUPFAM" id="SSF53474">
    <property type="entry name" value="alpha/beta-Hydrolases"/>
    <property type="match status" value="1"/>
</dbReference>
<sequence length="923" mass="97269">MRQVSRALTAALAAMALSAGAPGPAHAQPAAESIPGAPPGASGERLPQGWRVEGGELIWSSPEPVGMGGALVEFRSGERTLGVPKPSPDQRTFRLRLDGARVGPVSELQVVAGSRRLDAAGAGQAPGKRRLSAAAAPQDPFPANPVDPGVAGKYRTTSGEYVLKSVRLPGYAEPVEMRATVVGPTNAPGKRPLALFLHGRSATCYEPGENSAGMEWPCKPGNKEIPSYRGFLHDQKLLASQGYVTVSISANGVNAQDGRAADFGAQARSSLVRQHLARWAEWGANPAKAPAAVRATEPADLSKVLLVGHSRGGEGVNRAALDSVSPPPPAEDGYRGPVGWRIRGTVLIGSTFFGQNPTPDVPSMTLLPGCDGDVSNLQGQIYVDGTRGIGRGTALHSAVYMVGANHNFFNTEWTPGQAEFPAFDDFWDDKNNPDPVCSAQAETRLTAKQQQTAGATYIAAAARLFLAGDDRVRPLLDGSDRRAPSAGPARVLTHAVGGNRTPAIRPDGPLSVTNGRVCRQVTTSAAQACRPDSAPGASPHFASWADTTDEPGRNAVTARWTKPGTPVRLTPKRAFSLAGSDALALRVMVPPNTRDTRLDVALTDTSGKRVGLGQVTVDGLPGSDSTAAYWAREVRVPLKAAISAGVDLKQTQSLELTPRSSSGELWLMDAWGWRPGTPAVRPVALPRVDIGRLTVKEGDSGTRTYNVPVQVTGKGTGVVKLAVRDPETHESTVRTVTVKAGGSVDVPITVKGNSRFNYDLNHEVAAKAVRGTAVGGAFGGVLVENDDPMPTVSVSPVADSVTEGQKLTWKVELSEPADVNIETRFDLLPVHEGTELSTKDVDEEWLSLLGMSADPERPLSADSPSLWVSVRKGETSIEVSVPTVADALTEPEKSLRMQVHILKENDWLEGPLLTGKVTDAPQG</sequence>
<dbReference type="EMBL" id="CP027306">
    <property type="protein sequence ID" value="AXE78866.1"/>
    <property type="molecule type" value="Genomic_DNA"/>
</dbReference>
<dbReference type="Proteomes" id="UP000252698">
    <property type="component" value="Chromosome"/>
</dbReference>
<evidence type="ECO:0008006" key="5">
    <source>
        <dbReference type="Google" id="ProtNLM"/>
    </source>
</evidence>
<dbReference type="Gene3D" id="3.40.50.1820">
    <property type="entry name" value="alpha/beta hydrolase"/>
    <property type="match status" value="1"/>
</dbReference>
<organism evidence="3 4">
    <name type="scientific">Streptomyces atratus</name>
    <dbReference type="NCBI Taxonomy" id="1893"/>
    <lineage>
        <taxon>Bacteria</taxon>
        <taxon>Bacillati</taxon>
        <taxon>Actinomycetota</taxon>
        <taxon>Actinomycetes</taxon>
        <taxon>Kitasatosporales</taxon>
        <taxon>Streptomycetaceae</taxon>
        <taxon>Streptomyces</taxon>
    </lineage>
</organism>
<dbReference type="RefSeq" id="WP_114245429.1">
    <property type="nucleotide sequence ID" value="NZ_CP027306.1"/>
</dbReference>
<feature type="chain" id="PRO_5016291730" description="Secreted protein" evidence="2">
    <location>
        <begin position="28"/>
        <end position="923"/>
    </location>
</feature>
<proteinExistence type="predicted"/>
<gene>
    <name evidence="3" type="ORF">C5746_20245</name>
</gene>
<reference evidence="3 4" key="1">
    <citation type="journal article" date="2018" name="Front. Microbiol.">
        <title>Genome Sequencing of Streptomyces atratus SCSIOZH16 and Activation Production of Nocardamine via Metabolic Engineering.</title>
        <authorList>
            <person name="Li Y."/>
            <person name="Zhang C."/>
            <person name="Liu C."/>
            <person name="Ju J."/>
            <person name="Ma J."/>
        </authorList>
    </citation>
    <scope>NUCLEOTIDE SEQUENCE [LARGE SCALE GENOMIC DNA]</scope>
    <source>
        <strain evidence="3 4">SCSIO_ZH16</strain>
    </source>
</reference>
<feature type="region of interest" description="Disordered" evidence="1">
    <location>
        <begin position="119"/>
        <end position="150"/>
    </location>
</feature>
<dbReference type="InterPro" id="IPR029058">
    <property type="entry name" value="AB_hydrolase_fold"/>
</dbReference>
<evidence type="ECO:0000313" key="3">
    <source>
        <dbReference type="EMBL" id="AXE78866.1"/>
    </source>
</evidence>
<feature type="signal peptide" evidence="2">
    <location>
        <begin position="1"/>
        <end position="27"/>
    </location>
</feature>
<dbReference type="AlphaFoldDB" id="A0A2Z5JER5"/>
<name>A0A2Z5JER5_STRAR</name>
<dbReference type="GeneID" id="95520774"/>
<feature type="region of interest" description="Disordered" evidence="1">
    <location>
        <begin position="529"/>
        <end position="558"/>
    </location>
</feature>
<evidence type="ECO:0000256" key="1">
    <source>
        <dbReference type="SAM" id="MobiDB-lite"/>
    </source>
</evidence>
<feature type="region of interest" description="Disordered" evidence="1">
    <location>
        <begin position="20"/>
        <end position="46"/>
    </location>
</feature>
<evidence type="ECO:0000256" key="2">
    <source>
        <dbReference type="SAM" id="SignalP"/>
    </source>
</evidence>
<dbReference type="KEGG" id="sata:C5746_20245"/>
<keyword evidence="2" id="KW-0732">Signal</keyword>
<protein>
    <recommendedName>
        <fullName evidence="5">Secreted protein</fullName>
    </recommendedName>
</protein>
<feature type="compositionally biased region" description="Low complexity" evidence="1">
    <location>
        <begin position="20"/>
        <end position="31"/>
    </location>
</feature>
<accession>A0A2Z5JER5</accession>